<dbReference type="EMBL" id="CAJEWN010000261">
    <property type="protein sequence ID" value="CAD2175779.1"/>
    <property type="molecule type" value="Genomic_DNA"/>
</dbReference>
<accession>A0A6V7VLM1</accession>
<feature type="chain" id="PRO_5028099425" evidence="1">
    <location>
        <begin position="30"/>
        <end position="387"/>
    </location>
</feature>
<organism evidence="2 3">
    <name type="scientific">Meloidogyne enterolobii</name>
    <name type="common">Root-knot nematode worm</name>
    <name type="synonym">Meloidogyne mayaguensis</name>
    <dbReference type="NCBI Taxonomy" id="390850"/>
    <lineage>
        <taxon>Eukaryota</taxon>
        <taxon>Metazoa</taxon>
        <taxon>Ecdysozoa</taxon>
        <taxon>Nematoda</taxon>
        <taxon>Chromadorea</taxon>
        <taxon>Rhabditida</taxon>
        <taxon>Tylenchina</taxon>
        <taxon>Tylenchomorpha</taxon>
        <taxon>Tylenchoidea</taxon>
        <taxon>Meloidogynidae</taxon>
        <taxon>Meloidogyninae</taxon>
        <taxon>Meloidogyne</taxon>
    </lineage>
</organism>
<name>A0A6V7VLM1_MELEN</name>
<dbReference type="AlphaFoldDB" id="A0A6V7VLM1"/>
<dbReference type="Proteomes" id="UP000580250">
    <property type="component" value="Unassembled WGS sequence"/>
</dbReference>
<protein>
    <submittedName>
        <fullName evidence="2">Uncharacterized protein</fullName>
    </submittedName>
</protein>
<evidence type="ECO:0000313" key="2">
    <source>
        <dbReference type="EMBL" id="CAD2175779.1"/>
    </source>
</evidence>
<feature type="signal peptide" evidence="1">
    <location>
        <begin position="1"/>
        <end position="29"/>
    </location>
</feature>
<evidence type="ECO:0000256" key="1">
    <source>
        <dbReference type="SAM" id="SignalP"/>
    </source>
</evidence>
<comment type="caution">
    <text evidence="2">The sequence shown here is derived from an EMBL/GenBank/DDBJ whole genome shotgun (WGS) entry which is preliminary data.</text>
</comment>
<evidence type="ECO:0000313" key="3">
    <source>
        <dbReference type="Proteomes" id="UP000580250"/>
    </source>
</evidence>
<reference evidence="2 3" key="1">
    <citation type="submission" date="2020-08" db="EMBL/GenBank/DDBJ databases">
        <authorList>
            <person name="Koutsovoulos G."/>
            <person name="Danchin GJ E."/>
        </authorList>
    </citation>
    <scope>NUCLEOTIDE SEQUENCE [LARGE SCALE GENOMIC DNA]</scope>
</reference>
<keyword evidence="1" id="KW-0732">Signal</keyword>
<proteinExistence type="predicted"/>
<sequence>MKIQGHKLWRPLLILQCILILLIAQMAYCNSSNETIEKRVISKPPDITKDIWKINTLVKSIFTKGTINVNRELEKLKILNPKILNLFKYKRGFERLNMIVKTHLGNKNNLIAIKQTDLITNYEELSHSLNILEDNDFEQRMDTKLVCDKLFPHELEKYSLKEICSQLQKMVKIYGVVLENVFEKQTQKLDTKAEIQTILEELDAIFYIFEIKKNDVPRISYNDLQQENIKLNIDNSVENLMKYSLNYQQLTAAFTFFSIEENNKALLSFISEIKKGEDKAMLKEFSIAYMQKYAEKLHTALNKKNSLFTSKNKQAKLNDKITQQLNNLDIAINLGYMRFIYMEEFCKNVDKIYNGDKLGAFKEYLKDYCIEKINKILDSLKTIIKYD</sequence>
<gene>
    <name evidence="2" type="ORF">MENT_LOCUS27523</name>
</gene>